<protein>
    <submittedName>
        <fullName evidence="2">DUF6499 domain-containing protein</fullName>
    </submittedName>
</protein>
<dbReference type="Proteomes" id="UP001208771">
    <property type="component" value="Unassembled WGS sequence"/>
</dbReference>
<evidence type="ECO:0000313" key="3">
    <source>
        <dbReference type="Proteomes" id="UP001208771"/>
    </source>
</evidence>
<dbReference type="RefSeq" id="WP_306412931.1">
    <property type="nucleotide sequence ID" value="NZ_JANFPI010000008.1"/>
</dbReference>
<proteinExistence type="predicted"/>
<comment type="caution">
    <text evidence="2">The sequence shown here is derived from an EMBL/GenBank/DDBJ whole genome shotgun (WGS) entry which is preliminary data.</text>
</comment>
<dbReference type="AlphaFoldDB" id="A0AAE3SXS7"/>
<dbReference type="Pfam" id="PF20109">
    <property type="entry name" value="Trans_reg_dom"/>
    <property type="match status" value="1"/>
</dbReference>
<evidence type="ECO:0000313" key="2">
    <source>
        <dbReference type="EMBL" id="MCX8999429.1"/>
    </source>
</evidence>
<reference evidence="2" key="1">
    <citation type="submission" date="2022-07" db="EMBL/GenBank/DDBJ databases">
        <title>Ectorhizobium quercum gen.nov., sp. nov.</title>
        <authorList>
            <person name="Ma T."/>
            <person name="Li Y."/>
        </authorList>
    </citation>
    <scope>NUCLEOTIDE SEQUENCE</scope>
    <source>
        <strain evidence="2">BDR2-2</strain>
    </source>
</reference>
<accession>A0AAE3SXS7</accession>
<keyword evidence="3" id="KW-1185">Reference proteome</keyword>
<gene>
    <name evidence="2" type="ORF">NOF55_20185</name>
</gene>
<organism evidence="2 3">
    <name type="scientific">Ectorhizobium quercum</name>
    <dbReference type="NCBI Taxonomy" id="2965071"/>
    <lineage>
        <taxon>Bacteria</taxon>
        <taxon>Pseudomonadati</taxon>
        <taxon>Pseudomonadota</taxon>
        <taxon>Alphaproteobacteria</taxon>
        <taxon>Hyphomicrobiales</taxon>
        <taxon>Rhizobiaceae</taxon>
        <taxon>Ectorhizobium</taxon>
    </lineage>
</organism>
<name>A0AAE3SXS7_9HYPH</name>
<dbReference type="InterPro" id="IPR045465">
    <property type="entry name" value="Trans_reg_dom"/>
</dbReference>
<dbReference type="EMBL" id="JANFPI010000008">
    <property type="protein sequence ID" value="MCX8999429.1"/>
    <property type="molecule type" value="Genomic_DNA"/>
</dbReference>
<sequence length="107" mass="12128">MQPDTSRWRDRSSYVFFDELPIEGLAWECLRRNARYQDRYHALMTTNATEEPLSGVDERTWGLRFRGAAGTDIACPNRALVAPHQSCCRHARSDAAEPPGLLCCGTR</sequence>
<feature type="domain" description="Transcriptional regulator-like" evidence="1">
    <location>
        <begin position="7"/>
        <end position="66"/>
    </location>
</feature>
<evidence type="ECO:0000259" key="1">
    <source>
        <dbReference type="Pfam" id="PF20109"/>
    </source>
</evidence>